<reference evidence="2 3" key="1">
    <citation type="submission" date="2024-09" db="EMBL/GenBank/DDBJ databases">
        <authorList>
            <person name="Sun Q."/>
            <person name="Mori K."/>
        </authorList>
    </citation>
    <scope>NUCLEOTIDE SEQUENCE [LARGE SCALE GENOMIC DNA]</scope>
    <source>
        <strain evidence="2 3">KCTC 23315</strain>
    </source>
</reference>
<protein>
    <recommendedName>
        <fullName evidence="4">Toxin CptA</fullName>
    </recommendedName>
</protein>
<dbReference type="RefSeq" id="WP_377243618.1">
    <property type="nucleotide sequence ID" value="NZ_JBHLXP010000003.1"/>
</dbReference>
<dbReference type="Proteomes" id="UP001589813">
    <property type="component" value="Unassembled WGS sequence"/>
</dbReference>
<gene>
    <name evidence="2" type="ORF">ACFFJP_11145</name>
</gene>
<feature type="transmembrane region" description="Helical" evidence="1">
    <location>
        <begin position="17"/>
        <end position="37"/>
    </location>
</feature>
<keyword evidence="1" id="KW-1133">Transmembrane helix</keyword>
<evidence type="ECO:0000256" key="1">
    <source>
        <dbReference type="SAM" id="Phobius"/>
    </source>
</evidence>
<keyword evidence="3" id="KW-1185">Reference proteome</keyword>
<keyword evidence="1" id="KW-0812">Transmembrane</keyword>
<proteinExistence type="predicted"/>
<evidence type="ECO:0000313" key="3">
    <source>
        <dbReference type="Proteomes" id="UP001589813"/>
    </source>
</evidence>
<sequence>MQCRQLALQTSAWPRRLCWMMLMLAMWFAWSGSGWFASATAPWWLPCGWLPVFYLLYATTEPAKDFVLSLAPALQLRRYSAAEPPVLQTEGGQLLAQSLICWLGVWLVWQTTDGQIKRCWLFRDAFTENGFRTLARTLCQLRWQQQQLQAASELRGLFQWLR</sequence>
<accession>A0ABV6BFL0</accession>
<comment type="caution">
    <text evidence="2">The sequence shown here is derived from an EMBL/GenBank/DDBJ whole genome shotgun (WGS) entry which is preliminary data.</text>
</comment>
<dbReference type="EMBL" id="JBHLXP010000003">
    <property type="protein sequence ID" value="MFC0048838.1"/>
    <property type="molecule type" value="Genomic_DNA"/>
</dbReference>
<name>A0ABV6BFL0_9GAMM</name>
<evidence type="ECO:0000313" key="2">
    <source>
        <dbReference type="EMBL" id="MFC0048838.1"/>
    </source>
</evidence>
<evidence type="ECO:0008006" key="4">
    <source>
        <dbReference type="Google" id="ProtNLM"/>
    </source>
</evidence>
<feature type="transmembrane region" description="Helical" evidence="1">
    <location>
        <begin position="43"/>
        <end position="60"/>
    </location>
</feature>
<keyword evidence="1" id="KW-0472">Membrane</keyword>
<organism evidence="2 3">
    <name type="scientific">Rheinheimera tilapiae</name>
    <dbReference type="NCBI Taxonomy" id="875043"/>
    <lineage>
        <taxon>Bacteria</taxon>
        <taxon>Pseudomonadati</taxon>
        <taxon>Pseudomonadota</taxon>
        <taxon>Gammaproteobacteria</taxon>
        <taxon>Chromatiales</taxon>
        <taxon>Chromatiaceae</taxon>
        <taxon>Rheinheimera</taxon>
    </lineage>
</organism>